<dbReference type="EMBL" id="SMAP01000002">
    <property type="protein sequence ID" value="TCT25305.1"/>
    <property type="molecule type" value="Genomic_DNA"/>
</dbReference>
<dbReference type="GO" id="GO:0009279">
    <property type="term" value="C:cell outer membrane"/>
    <property type="evidence" value="ECO:0007669"/>
    <property type="project" value="UniProtKB-SubCell"/>
</dbReference>
<evidence type="ECO:0000256" key="5">
    <source>
        <dbReference type="ARBA" id="ARBA00022692"/>
    </source>
</evidence>
<evidence type="ECO:0000259" key="14">
    <source>
        <dbReference type="Pfam" id="PF17243"/>
    </source>
</evidence>
<keyword evidence="7" id="KW-0472">Membrane</keyword>
<protein>
    <recommendedName>
        <fullName evidence="3">Translocation and assembly module subunit TamA</fullName>
    </recommendedName>
    <alternativeName>
        <fullName evidence="9">Autotransporter assembly factor TamA</fullName>
    </alternativeName>
</protein>
<keyword evidence="4" id="KW-1134">Transmembrane beta strand</keyword>
<evidence type="ECO:0000256" key="12">
    <source>
        <dbReference type="SAM" id="SignalP"/>
    </source>
</evidence>
<dbReference type="Proteomes" id="UP000295414">
    <property type="component" value="Unassembled WGS sequence"/>
</dbReference>
<dbReference type="Pfam" id="PF01103">
    <property type="entry name" value="Omp85"/>
    <property type="match status" value="1"/>
</dbReference>
<proteinExistence type="inferred from homology"/>
<dbReference type="PANTHER" id="PTHR12815:SF47">
    <property type="entry name" value="TRANSLOCATION AND ASSEMBLY MODULE SUBUNIT TAMA"/>
    <property type="match status" value="1"/>
</dbReference>
<feature type="domain" description="Bacterial surface antigen (D15)" evidence="13">
    <location>
        <begin position="435"/>
        <end position="613"/>
    </location>
</feature>
<accession>A0A4R3N997</accession>
<evidence type="ECO:0000256" key="7">
    <source>
        <dbReference type="ARBA" id="ARBA00023136"/>
    </source>
</evidence>
<evidence type="ECO:0000256" key="9">
    <source>
        <dbReference type="ARBA" id="ARBA00033063"/>
    </source>
</evidence>
<dbReference type="InterPro" id="IPR039910">
    <property type="entry name" value="D15-like"/>
</dbReference>
<evidence type="ECO:0000256" key="6">
    <source>
        <dbReference type="ARBA" id="ARBA00022729"/>
    </source>
</evidence>
<sequence length="616" mass="67123">MPIRPPRLPLLFACLCAAAPAWAVKVDRIEIEGLKDAALRDNVRSALSLNDELGKDLRARRLGYLLRVADDEARRALEPFGYYAPTVEVLRSDRPAADADDASAEDAADGDTAAENAPGRAITVILRITPGLPVRVRGFDLGVDGPGGSDPTVADALQAFQPRPGQVLDHALYEASKAQVAGALARHGYFQAQLLQHRVEVTRAEHAADIALRWASGSRAAFGPAQFTQQPEAVVWPRLLDKLVPWKPGAPYDEAQVDRLRQSLQALDYFALVDVQADPAAASDDRVPVQVQLTPAKRSIYSAGASYGNVSGAGISLGIERRYLNRRGHKALAQIDWAQKRKTATVQYRIPAFAWLDGWYTASLQAADEQTDYVNSRRLELVAGRTGQYSRHLELSASLHVLRERWAYSVLTKPTPSFQFASFVFPELRGEYIAVDDRLAPRRGGGLTLTLRGGSGGADGNATFTQLHARAQWFHGMDADSRLIVRGELGHTFTRDVLDLPPSLRFYAGGDRSVRGYGWHEIGPRIVTTGGDYFTGAPNVVTASLEYERYFHGPWGAAVFVDSGSAFAGRTPDLHTGVGIGLRWRSPVGPVRIDIARGLKSPDSPFTLHLNIGADL</sequence>
<keyword evidence="5" id="KW-0812">Transmembrane</keyword>
<feature type="compositionally biased region" description="Acidic residues" evidence="11">
    <location>
        <begin position="98"/>
        <end position="109"/>
    </location>
</feature>
<feature type="signal peptide" evidence="12">
    <location>
        <begin position="1"/>
        <end position="23"/>
    </location>
</feature>
<organism evidence="15 16">
    <name type="scientific">Thermomonas haemolytica</name>
    <dbReference type="NCBI Taxonomy" id="141949"/>
    <lineage>
        <taxon>Bacteria</taxon>
        <taxon>Pseudomonadati</taxon>
        <taxon>Pseudomonadota</taxon>
        <taxon>Gammaproteobacteria</taxon>
        <taxon>Lysobacterales</taxon>
        <taxon>Lysobacteraceae</taxon>
        <taxon>Thermomonas</taxon>
    </lineage>
</organism>
<evidence type="ECO:0000256" key="3">
    <source>
        <dbReference type="ARBA" id="ARBA00015419"/>
    </source>
</evidence>
<feature type="domain" description="TamA POTRA" evidence="14">
    <location>
        <begin position="29"/>
        <end position="91"/>
    </location>
</feature>
<evidence type="ECO:0000313" key="15">
    <source>
        <dbReference type="EMBL" id="TCT25305.1"/>
    </source>
</evidence>
<dbReference type="Pfam" id="PF17243">
    <property type="entry name" value="POTRA_TamA_1"/>
    <property type="match status" value="1"/>
</dbReference>
<dbReference type="PANTHER" id="PTHR12815">
    <property type="entry name" value="SORTING AND ASSEMBLY MACHINERY SAMM50 PROTEIN FAMILY MEMBER"/>
    <property type="match status" value="1"/>
</dbReference>
<dbReference type="Gene3D" id="2.40.160.50">
    <property type="entry name" value="membrane protein fhac: a member of the omp85/tpsb transporter family"/>
    <property type="match status" value="1"/>
</dbReference>
<dbReference type="InterPro" id="IPR000184">
    <property type="entry name" value="Bac_surfAg_D15"/>
</dbReference>
<dbReference type="GO" id="GO:0009306">
    <property type="term" value="P:protein secretion"/>
    <property type="evidence" value="ECO:0007669"/>
    <property type="project" value="TreeGrafter"/>
</dbReference>
<evidence type="ECO:0000256" key="4">
    <source>
        <dbReference type="ARBA" id="ARBA00022452"/>
    </source>
</evidence>
<dbReference type="OrthoDB" id="9769707at2"/>
<evidence type="ECO:0000313" key="16">
    <source>
        <dbReference type="Proteomes" id="UP000295414"/>
    </source>
</evidence>
<dbReference type="AlphaFoldDB" id="A0A4R3N997"/>
<keyword evidence="6 12" id="KW-0732">Signal</keyword>
<keyword evidence="8" id="KW-0998">Cell outer membrane</keyword>
<feature type="chain" id="PRO_5020720198" description="Translocation and assembly module subunit TamA" evidence="12">
    <location>
        <begin position="24"/>
        <end position="616"/>
    </location>
</feature>
<evidence type="ECO:0000256" key="8">
    <source>
        <dbReference type="ARBA" id="ARBA00023237"/>
    </source>
</evidence>
<evidence type="ECO:0000256" key="11">
    <source>
        <dbReference type="SAM" id="MobiDB-lite"/>
    </source>
</evidence>
<comment type="caution">
    <text evidence="15">The sequence shown here is derived from an EMBL/GenBank/DDBJ whole genome shotgun (WGS) entry which is preliminary data.</text>
</comment>
<feature type="region of interest" description="Disordered" evidence="11">
    <location>
        <begin position="95"/>
        <end position="114"/>
    </location>
</feature>
<keyword evidence="16" id="KW-1185">Reference proteome</keyword>
<evidence type="ECO:0000256" key="1">
    <source>
        <dbReference type="ARBA" id="ARBA00004442"/>
    </source>
</evidence>
<name>A0A4R3N997_9GAMM</name>
<dbReference type="GO" id="GO:0097347">
    <property type="term" value="C:TAM protein secretion complex"/>
    <property type="evidence" value="ECO:0007669"/>
    <property type="project" value="TreeGrafter"/>
</dbReference>
<evidence type="ECO:0000256" key="10">
    <source>
        <dbReference type="ARBA" id="ARBA00093548"/>
    </source>
</evidence>
<comment type="subunit">
    <text evidence="10">Interacts with TamB to form the translocation and assembly module (TAM).</text>
</comment>
<comment type="subcellular location">
    <subcellularLocation>
        <location evidence="1">Cell outer membrane</location>
    </subcellularLocation>
</comment>
<dbReference type="Gene3D" id="3.10.20.310">
    <property type="entry name" value="membrane protein fhac"/>
    <property type="match status" value="3"/>
</dbReference>
<comment type="similarity">
    <text evidence="2">Belongs to the TamA family.</text>
</comment>
<gene>
    <name evidence="15" type="ORF">EDC34_102193</name>
</gene>
<evidence type="ECO:0000256" key="2">
    <source>
        <dbReference type="ARBA" id="ARBA00010248"/>
    </source>
</evidence>
<evidence type="ECO:0000259" key="13">
    <source>
        <dbReference type="Pfam" id="PF01103"/>
    </source>
</evidence>
<dbReference type="RefSeq" id="WP_114959415.1">
    <property type="nucleotide sequence ID" value="NZ_MSZW01000036.1"/>
</dbReference>
<dbReference type="InterPro" id="IPR035243">
    <property type="entry name" value="TamA_POTRA_Dom_1"/>
</dbReference>
<reference evidence="15 16" key="1">
    <citation type="submission" date="2019-03" db="EMBL/GenBank/DDBJ databases">
        <title>Genomic Encyclopedia of Type Strains, Phase IV (KMG-IV): sequencing the most valuable type-strain genomes for metagenomic binning, comparative biology and taxonomic classification.</title>
        <authorList>
            <person name="Goeker M."/>
        </authorList>
    </citation>
    <scope>NUCLEOTIDE SEQUENCE [LARGE SCALE GENOMIC DNA]</scope>
    <source>
        <strain evidence="15 16">DSM 13605</strain>
    </source>
</reference>